<dbReference type="Pfam" id="PF12911">
    <property type="entry name" value="OppC_N"/>
    <property type="match status" value="1"/>
</dbReference>
<feature type="transmembrane region" description="Helical" evidence="7">
    <location>
        <begin position="101"/>
        <end position="125"/>
    </location>
</feature>
<evidence type="ECO:0000256" key="5">
    <source>
        <dbReference type="ARBA" id="ARBA00022989"/>
    </source>
</evidence>
<keyword evidence="3" id="KW-1003">Cell membrane</keyword>
<keyword evidence="5 7" id="KW-1133">Transmembrane helix</keyword>
<comment type="subcellular location">
    <subcellularLocation>
        <location evidence="1 7">Cell membrane</location>
        <topology evidence="1 7">Multi-pass membrane protein</topology>
    </subcellularLocation>
</comment>
<evidence type="ECO:0000256" key="4">
    <source>
        <dbReference type="ARBA" id="ARBA00022692"/>
    </source>
</evidence>
<dbReference type="STRING" id="411945.GA0061102_101242"/>
<evidence type="ECO:0000313" key="9">
    <source>
        <dbReference type="EMBL" id="SCB26319.1"/>
    </source>
</evidence>
<dbReference type="InterPro" id="IPR000515">
    <property type="entry name" value="MetI-like"/>
</dbReference>
<dbReference type="InterPro" id="IPR025966">
    <property type="entry name" value="OppC_N"/>
</dbReference>
<name>A0A1C3VF61_9HYPH</name>
<dbReference type="OrthoDB" id="9766870at2"/>
<feature type="domain" description="ABC transmembrane type-1" evidence="8">
    <location>
        <begin position="97"/>
        <end position="286"/>
    </location>
</feature>
<evidence type="ECO:0000313" key="10">
    <source>
        <dbReference type="Proteomes" id="UP000199435"/>
    </source>
</evidence>
<dbReference type="GO" id="GO:0005886">
    <property type="term" value="C:plasma membrane"/>
    <property type="evidence" value="ECO:0007669"/>
    <property type="project" value="UniProtKB-SubCell"/>
</dbReference>
<dbReference type="SUPFAM" id="SSF161098">
    <property type="entry name" value="MetI-like"/>
    <property type="match status" value="1"/>
</dbReference>
<comment type="similarity">
    <text evidence="7">Belongs to the binding-protein-dependent transport system permease family.</text>
</comment>
<sequence>MAAEVENAPAFGGVIQRKCGLRAFFSAWPPLVLISLAWLGLMILVALFAHWLAPYDFMATNVLARLRPPALFGGTFEHMLGTDQLGRDVFSRVIASIRISITIALAATIITTIIGVTLGFLAAYFRGWVDQLILMMVDAQLAMPFMIIAIAVLAFLGNSLIIFVLLLGLNGWDIITRMARGLAISANAQGYAVAARDIGASPARIYLRHILPNISTTIVVAMTLNIPGVILLESSLSFLGIGLQPPQTSLGNMVGYGRDYIQSAPWIMLTPAAIIVVTTLSISIVGDWLRDRLDPTLR</sequence>
<dbReference type="RefSeq" id="WP_092847633.1">
    <property type="nucleotide sequence ID" value="NZ_FMAH01000012.1"/>
</dbReference>
<dbReference type="Proteomes" id="UP000199435">
    <property type="component" value="Unassembled WGS sequence"/>
</dbReference>
<feature type="transmembrane region" description="Helical" evidence="7">
    <location>
        <begin position="218"/>
        <end position="243"/>
    </location>
</feature>
<dbReference type="PANTHER" id="PTHR43386:SF25">
    <property type="entry name" value="PEPTIDE ABC TRANSPORTER PERMEASE PROTEIN"/>
    <property type="match status" value="1"/>
</dbReference>
<dbReference type="EMBL" id="FMAH01000012">
    <property type="protein sequence ID" value="SCB26319.1"/>
    <property type="molecule type" value="Genomic_DNA"/>
</dbReference>
<dbReference type="InterPro" id="IPR035906">
    <property type="entry name" value="MetI-like_sf"/>
</dbReference>
<evidence type="ECO:0000256" key="3">
    <source>
        <dbReference type="ARBA" id="ARBA00022475"/>
    </source>
</evidence>
<accession>A0A1C3VF61</accession>
<keyword evidence="6 7" id="KW-0472">Membrane</keyword>
<dbReference type="CDD" id="cd06261">
    <property type="entry name" value="TM_PBP2"/>
    <property type="match status" value="1"/>
</dbReference>
<dbReference type="GO" id="GO:0055085">
    <property type="term" value="P:transmembrane transport"/>
    <property type="evidence" value="ECO:0007669"/>
    <property type="project" value="InterPro"/>
</dbReference>
<evidence type="ECO:0000256" key="6">
    <source>
        <dbReference type="ARBA" id="ARBA00023136"/>
    </source>
</evidence>
<reference evidence="10" key="1">
    <citation type="submission" date="2016-08" db="EMBL/GenBank/DDBJ databases">
        <authorList>
            <person name="Varghese N."/>
            <person name="Submissions Spin"/>
        </authorList>
    </citation>
    <scope>NUCLEOTIDE SEQUENCE [LARGE SCALE GENOMIC DNA]</scope>
    <source>
        <strain evidence="10">HAMBI 2971</strain>
    </source>
</reference>
<keyword evidence="4 7" id="KW-0812">Transmembrane</keyword>
<dbReference type="AlphaFoldDB" id="A0A1C3VF61"/>
<evidence type="ECO:0000259" key="8">
    <source>
        <dbReference type="PROSITE" id="PS50928"/>
    </source>
</evidence>
<feature type="transmembrane region" description="Helical" evidence="7">
    <location>
        <begin position="145"/>
        <end position="169"/>
    </location>
</feature>
<feature type="transmembrane region" description="Helical" evidence="7">
    <location>
        <begin position="263"/>
        <end position="289"/>
    </location>
</feature>
<organism evidence="9 10">
    <name type="scientific">Rhizobium miluonense</name>
    <dbReference type="NCBI Taxonomy" id="411945"/>
    <lineage>
        <taxon>Bacteria</taxon>
        <taxon>Pseudomonadati</taxon>
        <taxon>Pseudomonadota</taxon>
        <taxon>Alphaproteobacteria</taxon>
        <taxon>Hyphomicrobiales</taxon>
        <taxon>Rhizobiaceae</taxon>
        <taxon>Rhizobium/Agrobacterium group</taxon>
        <taxon>Rhizobium</taxon>
    </lineage>
</organism>
<protein>
    <submittedName>
        <fullName evidence="9">Peptide/nickel transport system permease protein</fullName>
    </submittedName>
</protein>
<evidence type="ECO:0000256" key="2">
    <source>
        <dbReference type="ARBA" id="ARBA00022448"/>
    </source>
</evidence>
<dbReference type="Gene3D" id="1.10.3720.10">
    <property type="entry name" value="MetI-like"/>
    <property type="match status" value="1"/>
</dbReference>
<dbReference type="InterPro" id="IPR050366">
    <property type="entry name" value="BP-dependent_transpt_permease"/>
</dbReference>
<keyword evidence="10" id="KW-1185">Reference proteome</keyword>
<dbReference type="PROSITE" id="PS50928">
    <property type="entry name" value="ABC_TM1"/>
    <property type="match status" value="1"/>
</dbReference>
<dbReference type="Pfam" id="PF00528">
    <property type="entry name" value="BPD_transp_1"/>
    <property type="match status" value="1"/>
</dbReference>
<feature type="transmembrane region" description="Helical" evidence="7">
    <location>
        <begin position="31"/>
        <end position="53"/>
    </location>
</feature>
<gene>
    <name evidence="9" type="ORF">GA0061102_101242</name>
</gene>
<proteinExistence type="inferred from homology"/>
<keyword evidence="2 7" id="KW-0813">Transport</keyword>
<dbReference type="PANTHER" id="PTHR43386">
    <property type="entry name" value="OLIGOPEPTIDE TRANSPORT SYSTEM PERMEASE PROTEIN APPC"/>
    <property type="match status" value="1"/>
</dbReference>
<evidence type="ECO:0000256" key="7">
    <source>
        <dbReference type="RuleBase" id="RU363032"/>
    </source>
</evidence>
<evidence type="ECO:0000256" key="1">
    <source>
        <dbReference type="ARBA" id="ARBA00004651"/>
    </source>
</evidence>